<dbReference type="InterPro" id="IPR036388">
    <property type="entry name" value="WH-like_DNA-bd_sf"/>
</dbReference>
<dbReference type="NCBIfam" id="NF033788">
    <property type="entry name" value="HTH_metalloreg"/>
    <property type="match status" value="1"/>
</dbReference>
<evidence type="ECO:0000313" key="7">
    <source>
        <dbReference type="Proteomes" id="UP000445582"/>
    </source>
</evidence>
<keyword evidence="3" id="KW-0238">DNA-binding</keyword>
<dbReference type="InterPro" id="IPR036390">
    <property type="entry name" value="WH_DNA-bd_sf"/>
</dbReference>
<sequence>MTDEELVDALKALAHPVRLRIMKALTGTERNVGEIDDAADIGQPTLSQQLAVLRNAGLVKTRKDAKLVYYRIDEARIAKVVDAAGALGGLSANPIQQSRQPAPGVANFARLG</sequence>
<dbReference type="SUPFAM" id="SSF46785">
    <property type="entry name" value="Winged helix' DNA-binding domain"/>
    <property type="match status" value="1"/>
</dbReference>
<dbReference type="Pfam" id="PF01022">
    <property type="entry name" value="HTH_5"/>
    <property type="match status" value="1"/>
</dbReference>
<dbReference type="PRINTS" id="PR00778">
    <property type="entry name" value="HTHARSR"/>
</dbReference>
<keyword evidence="1" id="KW-0059">Arsenical resistance</keyword>
<proteinExistence type="predicted"/>
<evidence type="ECO:0000313" key="6">
    <source>
        <dbReference type="EMBL" id="MXO63738.1"/>
    </source>
</evidence>
<accession>A0A844YL40</accession>
<evidence type="ECO:0000256" key="2">
    <source>
        <dbReference type="ARBA" id="ARBA00023015"/>
    </source>
</evidence>
<dbReference type="EMBL" id="WTYN01000003">
    <property type="protein sequence ID" value="MXO63738.1"/>
    <property type="molecule type" value="Genomic_DNA"/>
</dbReference>
<dbReference type="GO" id="GO:0046685">
    <property type="term" value="P:response to arsenic-containing substance"/>
    <property type="evidence" value="ECO:0007669"/>
    <property type="project" value="UniProtKB-KW"/>
</dbReference>
<dbReference type="Gene3D" id="1.10.10.10">
    <property type="entry name" value="Winged helix-like DNA-binding domain superfamily/Winged helix DNA-binding domain"/>
    <property type="match status" value="1"/>
</dbReference>
<evidence type="ECO:0000256" key="1">
    <source>
        <dbReference type="ARBA" id="ARBA00022849"/>
    </source>
</evidence>
<dbReference type="RefSeq" id="WP_160676560.1">
    <property type="nucleotide sequence ID" value="NZ_WTYN01000003.1"/>
</dbReference>
<dbReference type="AlphaFoldDB" id="A0A844YL40"/>
<dbReference type="InterPro" id="IPR051081">
    <property type="entry name" value="HTH_MetalResp_TranReg"/>
</dbReference>
<keyword evidence="7" id="KW-1185">Reference proteome</keyword>
<feature type="domain" description="HTH arsR-type" evidence="5">
    <location>
        <begin position="1"/>
        <end position="92"/>
    </location>
</feature>
<name>A0A844YL40_9SPHN</name>
<dbReference type="PANTHER" id="PTHR33154:SF18">
    <property type="entry name" value="ARSENICAL RESISTANCE OPERON REPRESSOR"/>
    <property type="match status" value="1"/>
</dbReference>
<dbReference type="InterPro" id="IPR011991">
    <property type="entry name" value="ArsR-like_HTH"/>
</dbReference>
<dbReference type="Proteomes" id="UP000445582">
    <property type="component" value="Unassembled WGS sequence"/>
</dbReference>
<keyword evidence="2" id="KW-0805">Transcription regulation</keyword>
<dbReference type="GO" id="GO:0003700">
    <property type="term" value="F:DNA-binding transcription factor activity"/>
    <property type="evidence" value="ECO:0007669"/>
    <property type="project" value="InterPro"/>
</dbReference>
<reference evidence="6 7" key="1">
    <citation type="submission" date="2019-12" db="EMBL/GenBank/DDBJ databases">
        <title>Genomic-based taxomic classification of the family Erythrobacteraceae.</title>
        <authorList>
            <person name="Xu L."/>
        </authorList>
    </citation>
    <scope>NUCLEOTIDE SEQUENCE [LARGE SCALE GENOMIC DNA]</scope>
    <source>
        <strain evidence="6 7">MCCC 1A09965</strain>
    </source>
</reference>
<comment type="caution">
    <text evidence="6">The sequence shown here is derived from an EMBL/GenBank/DDBJ whole genome shotgun (WGS) entry which is preliminary data.</text>
</comment>
<evidence type="ECO:0000256" key="4">
    <source>
        <dbReference type="ARBA" id="ARBA00023163"/>
    </source>
</evidence>
<dbReference type="PROSITE" id="PS50987">
    <property type="entry name" value="HTH_ARSR_2"/>
    <property type="match status" value="1"/>
</dbReference>
<keyword evidence="4" id="KW-0804">Transcription</keyword>
<protein>
    <submittedName>
        <fullName evidence="6">Metalloregulator ArsR/SmtB family transcription factor</fullName>
    </submittedName>
</protein>
<evidence type="ECO:0000259" key="5">
    <source>
        <dbReference type="PROSITE" id="PS50987"/>
    </source>
</evidence>
<dbReference type="CDD" id="cd00090">
    <property type="entry name" value="HTH_ARSR"/>
    <property type="match status" value="1"/>
</dbReference>
<gene>
    <name evidence="6" type="ORF">GRI48_12025</name>
</gene>
<dbReference type="InterPro" id="IPR001845">
    <property type="entry name" value="HTH_ArsR_DNA-bd_dom"/>
</dbReference>
<dbReference type="OrthoDB" id="194599at2"/>
<organism evidence="6 7">
    <name type="scientific">Qipengyuania oceanensis</name>
    <dbReference type="NCBI Taxonomy" id="1463597"/>
    <lineage>
        <taxon>Bacteria</taxon>
        <taxon>Pseudomonadati</taxon>
        <taxon>Pseudomonadota</taxon>
        <taxon>Alphaproteobacteria</taxon>
        <taxon>Sphingomonadales</taxon>
        <taxon>Erythrobacteraceae</taxon>
        <taxon>Qipengyuania</taxon>
    </lineage>
</organism>
<dbReference type="GO" id="GO:0003677">
    <property type="term" value="F:DNA binding"/>
    <property type="evidence" value="ECO:0007669"/>
    <property type="project" value="UniProtKB-KW"/>
</dbReference>
<dbReference type="SMART" id="SM00418">
    <property type="entry name" value="HTH_ARSR"/>
    <property type="match status" value="1"/>
</dbReference>
<evidence type="ECO:0000256" key="3">
    <source>
        <dbReference type="ARBA" id="ARBA00023125"/>
    </source>
</evidence>
<dbReference type="PANTHER" id="PTHR33154">
    <property type="entry name" value="TRANSCRIPTIONAL REGULATOR, ARSR FAMILY"/>
    <property type="match status" value="1"/>
</dbReference>